<keyword evidence="2" id="KW-1185">Reference proteome</keyword>
<sequence length="473" mass="47283">MYPVRKHPVVSDGRPSLGVVAALGCALLLTGCGETYRPVVSAINPVGPASQPTKYAVAVSSPSSTQPGLLTFVDVSGDTVLSTPQIQSNPSYFAVNSGGTQGFTINAAGALDTFALSSPTSLLTQNIVQATLPAGLTPVSVQAITLSGSATDLFIPETQTSSAAASIAVLSSTGPSLLEQVAVPDNPVYVFGAQGTARVYAISQGSVSGAKGSVAALESASPIAVSATIPVGVTPIYGVMTSDARRAFVLNKGSGNVSVINVTNNAADSTTPTIPATGTLGTNPVWADLSPTTTQLLVLSAGNGTSAGTVSIIDIPLCTVTTVVGNPGCNTSNPTDAATFGTIEATVKVGINPSMISVLQDGSFAYVINQTDSTGLCTAGEGSVSVISLTSDTVVSTICAISTTAGTATATSSPGLIYGHPNSVISTTGSPTGKVYVTSGDSNYLSVIYTDTNTVQQHINLQGTGVRVLVTAQ</sequence>
<accession>A0A1H5U1K1</accession>
<dbReference type="SUPFAM" id="SSF50974">
    <property type="entry name" value="Nitrous oxide reductase, N-terminal domain"/>
    <property type="match status" value="1"/>
</dbReference>
<evidence type="ECO:0000313" key="1">
    <source>
        <dbReference type="EMBL" id="SEF68131.1"/>
    </source>
</evidence>
<dbReference type="EMBL" id="FNVA01000001">
    <property type="protein sequence ID" value="SEF68131.1"/>
    <property type="molecule type" value="Genomic_DNA"/>
</dbReference>
<dbReference type="PROSITE" id="PS51257">
    <property type="entry name" value="PROKAR_LIPOPROTEIN"/>
    <property type="match status" value="1"/>
</dbReference>
<protein>
    <submittedName>
        <fullName evidence="1">40-residue YVTN family beta-propeller repeat-containing protein</fullName>
    </submittedName>
</protein>
<evidence type="ECO:0000313" key="2">
    <source>
        <dbReference type="Proteomes" id="UP000236728"/>
    </source>
</evidence>
<reference evidence="1 2" key="1">
    <citation type="submission" date="2016-10" db="EMBL/GenBank/DDBJ databases">
        <authorList>
            <person name="de Groot N.N."/>
        </authorList>
    </citation>
    <scope>NUCLEOTIDE SEQUENCE [LARGE SCALE GENOMIC DNA]</scope>
    <source>
        <strain evidence="1 2">DSM 22489</strain>
    </source>
</reference>
<dbReference type="InterPro" id="IPR051200">
    <property type="entry name" value="Host-pathogen_enzymatic-act"/>
</dbReference>
<proteinExistence type="predicted"/>
<gene>
    <name evidence="1" type="ORF">SAMN05421819_0801</name>
</gene>
<organism evidence="1 2">
    <name type="scientific">Bryocella elongata</name>
    <dbReference type="NCBI Taxonomy" id="863522"/>
    <lineage>
        <taxon>Bacteria</taxon>
        <taxon>Pseudomonadati</taxon>
        <taxon>Acidobacteriota</taxon>
        <taxon>Terriglobia</taxon>
        <taxon>Terriglobales</taxon>
        <taxon>Acidobacteriaceae</taxon>
        <taxon>Bryocella</taxon>
    </lineage>
</organism>
<dbReference type="Gene3D" id="2.130.10.10">
    <property type="entry name" value="YVTN repeat-like/Quinoprotein amine dehydrogenase"/>
    <property type="match status" value="2"/>
</dbReference>
<dbReference type="AlphaFoldDB" id="A0A1H5U1K1"/>
<dbReference type="InterPro" id="IPR011045">
    <property type="entry name" value="N2O_reductase_N"/>
</dbReference>
<dbReference type="InterPro" id="IPR015943">
    <property type="entry name" value="WD40/YVTN_repeat-like_dom_sf"/>
</dbReference>
<dbReference type="OrthoDB" id="105498at2"/>
<name>A0A1H5U1K1_9BACT</name>
<dbReference type="PANTHER" id="PTHR47197:SF3">
    <property type="entry name" value="DIHYDRO-HEME D1 DEHYDROGENASE"/>
    <property type="match status" value="1"/>
</dbReference>
<dbReference type="PANTHER" id="PTHR47197">
    <property type="entry name" value="PROTEIN NIRF"/>
    <property type="match status" value="1"/>
</dbReference>
<dbReference type="Proteomes" id="UP000236728">
    <property type="component" value="Unassembled WGS sequence"/>
</dbReference>
<dbReference type="RefSeq" id="WP_146072000.1">
    <property type="nucleotide sequence ID" value="NZ_FNVA01000001.1"/>
</dbReference>